<name>A0A8H7QK38_9FUNG</name>
<sequence length="204" mass="24033">MQDLHYYLSNAGKTLEDVFRCASILMTLVLSWLATRYLNKTTKVVSVSVSELEKLSGLVSTIEESSQKTNQAVTDFIEHQFLLTTARTDPGTGYHRQRPAIKNFKEAERFLNFAYRTYHAERRMDESQYELWEEYKVGDLWMEVARYGDFLQLMEVSDFHEYCKMKRCDFTVGHEFMDIHGNVVRKLWVAKESEIHAFLSRMNQ</sequence>
<protein>
    <submittedName>
        <fullName evidence="1">Uncharacterized protein</fullName>
    </submittedName>
</protein>
<reference evidence="1" key="1">
    <citation type="submission" date="2020-12" db="EMBL/GenBank/DDBJ databases">
        <title>Metabolic potential, ecology and presence of endohyphal bacteria is reflected in genomic diversity of Mucoromycotina.</title>
        <authorList>
            <person name="Muszewska A."/>
            <person name="Okrasinska A."/>
            <person name="Steczkiewicz K."/>
            <person name="Drgas O."/>
            <person name="Orlowska M."/>
            <person name="Perlinska-Lenart U."/>
            <person name="Aleksandrzak-Piekarczyk T."/>
            <person name="Szatraj K."/>
            <person name="Zielenkiewicz U."/>
            <person name="Pilsyk S."/>
            <person name="Malc E."/>
            <person name="Mieczkowski P."/>
            <person name="Kruszewska J.S."/>
            <person name="Biernat P."/>
            <person name="Pawlowska J."/>
        </authorList>
    </citation>
    <scope>NUCLEOTIDE SEQUENCE</scope>
    <source>
        <strain evidence="1">WA0000017839</strain>
    </source>
</reference>
<accession>A0A8H7QK38</accession>
<evidence type="ECO:0000313" key="2">
    <source>
        <dbReference type="Proteomes" id="UP000603453"/>
    </source>
</evidence>
<dbReference type="AlphaFoldDB" id="A0A8H7QK38"/>
<dbReference type="Proteomes" id="UP000603453">
    <property type="component" value="Unassembled WGS sequence"/>
</dbReference>
<evidence type="ECO:0000313" key="1">
    <source>
        <dbReference type="EMBL" id="KAG2194058.1"/>
    </source>
</evidence>
<proteinExistence type="predicted"/>
<comment type="caution">
    <text evidence="1">The sequence shown here is derived from an EMBL/GenBank/DDBJ whole genome shotgun (WGS) entry which is preliminary data.</text>
</comment>
<keyword evidence="2" id="KW-1185">Reference proteome</keyword>
<organism evidence="1 2">
    <name type="scientific">Mucor saturninus</name>
    <dbReference type="NCBI Taxonomy" id="64648"/>
    <lineage>
        <taxon>Eukaryota</taxon>
        <taxon>Fungi</taxon>
        <taxon>Fungi incertae sedis</taxon>
        <taxon>Mucoromycota</taxon>
        <taxon>Mucoromycotina</taxon>
        <taxon>Mucoromycetes</taxon>
        <taxon>Mucorales</taxon>
        <taxon>Mucorineae</taxon>
        <taxon>Mucoraceae</taxon>
        <taxon>Mucor</taxon>
    </lineage>
</organism>
<dbReference type="EMBL" id="JAEPRD010000207">
    <property type="protein sequence ID" value="KAG2194058.1"/>
    <property type="molecule type" value="Genomic_DNA"/>
</dbReference>
<gene>
    <name evidence="1" type="ORF">INT47_008142</name>
</gene>